<dbReference type="OrthoDB" id="2152150at2"/>
<name>A0A0R1N1J6_9LACO</name>
<dbReference type="RefSeq" id="WP_057818062.1">
    <property type="nucleotide sequence ID" value="NZ_AZEC01000002.1"/>
</dbReference>
<protein>
    <recommendedName>
        <fullName evidence="3">LysM domain-containing protein</fullName>
    </recommendedName>
</protein>
<evidence type="ECO:0000256" key="2">
    <source>
        <dbReference type="SAM" id="Phobius"/>
    </source>
</evidence>
<evidence type="ECO:0000259" key="3">
    <source>
        <dbReference type="PROSITE" id="PS51782"/>
    </source>
</evidence>
<evidence type="ECO:0000256" key="1">
    <source>
        <dbReference type="SAM" id="MobiDB-lite"/>
    </source>
</evidence>
<feature type="compositionally biased region" description="Low complexity" evidence="1">
    <location>
        <begin position="141"/>
        <end position="190"/>
    </location>
</feature>
<feature type="region of interest" description="Disordered" evidence="1">
    <location>
        <begin position="108"/>
        <end position="190"/>
    </location>
</feature>
<dbReference type="SMART" id="SM00257">
    <property type="entry name" value="LysM"/>
    <property type="match status" value="1"/>
</dbReference>
<sequence>MKHDFDDDKPNKTSSTTTDKRVDGDGDQPWQKKFMDDRDDDGNLSRVASRHRDKNMTSFAVILAVILGLLMVSPMAYWAIKSHNSNESVNANKITMASSEKASKAAASSSEAAAAASSRAAKKKAEERAQSRSEEKKKETSSSTSQSSSQEPAQSSSAPAASDSQQAAASSSAPQQQQSSAQQQSSSTQVAAGGSYTVKAGDNPYRIAVNHGMTLQELYALNPTAQNGIIPGMVLKVK</sequence>
<dbReference type="CDD" id="cd00118">
    <property type="entry name" value="LysM"/>
    <property type="match status" value="1"/>
</dbReference>
<dbReference type="Pfam" id="PF01476">
    <property type="entry name" value="LysM"/>
    <property type="match status" value="1"/>
</dbReference>
<dbReference type="PROSITE" id="PS51782">
    <property type="entry name" value="LYSM"/>
    <property type="match status" value="1"/>
</dbReference>
<dbReference type="PATRIC" id="fig|1423792.3.peg.1315"/>
<keyword evidence="5" id="KW-1185">Reference proteome</keyword>
<dbReference type="InterPro" id="IPR036779">
    <property type="entry name" value="LysM_dom_sf"/>
</dbReference>
<dbReference type="SUPFAM" id="SSF54106">
    <property type="entry name" value="LysM domain"/>
    <property type="match status" value="1"/>
</dbReference>
<organism evidence="4 5">
    <name type="scientific">Schleiferilactobacillus perolens DSM 12744</name>
    <dbReference type="NCBI Taxonomy" id="1423792"/>
    <lineage>
        <taxon>Bacteria</taxon>
        <taxon>Bacillati</taxon>
        <taxon>Bacillota</taxon>
        <taxon>Bacilli</taxon>
        <taxon>Lactobacillales</taxon>
        <taxon>Lactobacillaceae</taxon>
        <taxon>Schleiferilactobacillus</taxon>
    </lineage>
</organism>
<feature type="compositionally biased region" description="Basic and acidic residues" evidence="1">
    <location>
        <begin position="1"/>
        <end position="11"/>
    </location>
</feature>
<dbReference type="Gene3D" id="3.10.350.10">
    <property type="entry name" value="LysM domain"/>
    <property type="match status" value="1"/>
</dbReference>
<feature type="compositionally biased region" description="Low complexity" evidence="1">
    <location>
        <begin position="108"/>
        <end position="119"/>
    </location>
</feature>
<feature type="domain" description="LysM" evidence="3">
    <location>
        <begin position="194"/>
        <end position="237"/>
    </location>
</feature>
<keyword evidence="2" id="KW-0472">Membrane</keyword>
<feature type="compositionally biased region" description="Basic and acidic residues" evidence="1">
    <location>
        <begin position="123"/>
        <end position="140"/>
    </location>
</feature>
<dbReference type="InterPro" id="IPR018392">
    <property type="entry name" value="LysM"/>
</dbReference>
<feature type="region of interest" description="Disordered" evidence="1">
    <location>
        <begin position="1"/>
        <end position="45"/>
    </location>
</feature>
<dbReference type="Proteomes" id="UP000051330">
    <property type="component" value="Unassembled WGS sequence"/>
</dbReference>
<gene>
    <name evidence="4" type="ORF">FD09_GL001296</name>
</gene>
<accession>A0A0R1N1J6</accession>
<comment type="caution">
    <text evidence="4">The sequence shown here is derived from an EMBL/GenBank/DDBJ whole genome shotgun (WGS) entry which is preliminary data.</text>
</comment>
<evidence type="ECO:0000313" key="5">
    <source>
        <dbReference type="Proteomes" id="UP000051330"/>
    </source>
</evidence>
<dbReference type="AlphaFoldDB" id="A0A0R1N1J6"/>
<feature type="transmembrane region" description="Helical" evidence="2">
    <location>
        <begin position="59"/>
        <end position="80"/>
    </location>
</feature>
<dbReference type="STRING" id="1423792.FD09_GL001296"/>
<proteinExistence type="predicted"/>
<keyword evidence="2" id="KW-0812">Transmembrane</keyword>
<evidence type="ECO:0000313" key="4">
    <source>
        <dbReference type="EMBL" id="KRL14135.1"/>
    </source>
</evidence>
<dbReference type="EMBL" id="AZEC01000002">
    <property type="protein sequence ID" value="KRL14135.1"/>
    <property type="molecule type" value="Genomic_DNA"/>
</dbReference>
<keyword evidence="2" id="KW-1133">Transmembrane helix</keyword>
<reference evidence="4 5" key="1">
    <citation type="journal article" date="2015" name="Genome Announc.">
        <title>Expanding the biotechnology potential of lactobacilli through comparative genomics of 213 strains and associated genera.</title>
        <authorList>
            <person name="Sun Z."/>
            <person name="Harris H.M."/>
            <person name="McCann A."/>
            <person name="Guo C."/>
            <person name="Argimon S."/>
            <person name="Zhang W."/>
            <person name="Yang X."/>
            <person name="Jeffery I.B."/>
            <person name="Cooney J.C."/>
            <person name="Kagawa T.F."/>
            <person name="Liu W."/>
            <person name="Song Y."/>
            <person name="Salvetti E."/>
            <person name="Wrobel A."/>
            <person name="Rasinkangas P."/>
            <person name="Parkhill J."/>
            <person name="Rea M.C."/>
            <person name="O'Sullivan O."/>
            <person name="Ritari J."/>
            <person name="Douillard F.P."/>
            <person name="Paul Ross R."/>
            <person name="Yang R."/>
            <person name="Briner A.E."/>
            <person name="Felis G.E."/>
            <person name="de Vos W.M."/>
            <person name="Barrangou R."/>
            <person name="Klaenhammer T.R."/>
            <person name="Caufield P.W."/>
            <person name="Cui Y."/>
            <person name="Zhang H."/>
            <person name="O'Toole P.W."/>
        </authorList>
    </citation>
    <scope>NUCLEOTIDE SEQUENCE [LARGE SCALE GENOMIC DNA]</scope>
    <source>
        <strain evidence="4 5">DSM 12744</strain>
    </source>
</reference>